<dbReference type="PROSITE" id="PS50893">
    <property type="entry name" value="ABC_TRANSPORTER_2"/>
    <property type="match status" value="1"/>
</dbReference>
<dbReference type="InterPro" id="IPR008995">
    <property type="entry name" value="Mo/tungstate-bd_C_term_dom"/>
</dbReference>
<evidence type="ECO:0000313" key="2">
    <source>
        <dbReference type="EMBL" id="GMA96103.1"/>
    </source>
</evidence>
<dbReference type="InterPro" id="IPR013611">
    <property type="entry name" value="Transp-assoc_OB_typ2"/>
</dbReference>
<evidence type="ECO:0000313" key="3">
    <source>
        <dbReference type="Proteomes" id="UP001157034"/>
    </source>
</evidence>
<dbReference type="InterPro" id="IPR017871">
    <property type="entry name" value="ABC_transporter-like_CS"/>
</dbReference>
<gene>
    <name evidence="2" type="ORF">GCM10025881_29270</name>
</gene>
<proteinExistence type="predicted"/>
<dbReference type="InterPro" id="IPR003439">
    <property type="entry name" value="ABC_transporter-like_ATP-bd"/>
</dbReference>
<evidence type="ECO:0000259" key="1">
    <source>
        <dbReference type="PROSITE" id="PS50893"/>
    </source>
</evidence>
<dbReference type="InterPro" id="IPR027417">
    <property type="entry name" value="P-loop_NTPase"/>
</dbReference>
<dbReference type="SUPFAM" id="SSF52540">
    <property type="entry name" value="P-loop containing nucleoside triphosphate hydrolases"/>
    <property type="match status" value="1"/>
</dbReference>
<dbReference type="InterPro" id="IPR047641">
    <property type="entry name" value="ABC_transpr_MalK/UgpC-like"/>
</dbReference>
<dbReference type="Proteomes" id="UP001157034">
    <property type="component" value="Unassembled WGS sequence"/>
</dbReference>
<feature type="domain" description="ABC transporter" evidence="1">
    <location>
        <begin position="1"/>
        <end position="189"/>
    </location>
</feature>
<keyword evidence="2" id="KW-0547">Nucleotide-binding</keyword>
<keyword evidence="2" id="KW-0067">ATP-binding</keyword>
<dbReference type="SUPFAM" id="SSF50331">
    <property type="entry name" value="MOP-like"/>
    <property type="match status" value="1"/>
</dbReference>
<dbReference type="Pfam" id="PF08402">
    <property type="entry name" value="TOBE_2"/>
    <property type="match status" value="1"/>
</dbReference>
<dbReference type="PROSITE" id="PS00211">
    <property type="entry name" value="ABC_TRANSPORTER_1"/>
    <property type="match status" value="1"/>
</dbReference>
<dbReference type="GO" id="GO:0005524">
    <property type="term" value="F:ATP binding"/>
    <property type="evidence" value="ECO:0007669"/>
    <property type="project" value="UniProtKB-KW"/>
</dbReference>
<keyword evidence="3" id="KW-1185">Reference proteome</keyword>
<name>A0ABQ6K646_9MICO</name>
<accession>A0ABQ6K646</accession>
<dbReference type="PANTHER" id="PTHR43875:SF1">
    <property type="entry name" value="OSMOPROTECTIVE COMPOUNDS UPTAKE ATP-BINDING PROTEIN GGTA"/>
    <property type="match status" value="1"/>
</dbReference>
<protein>
    <submittedName>
        <fullName evidence="2">ABC transporter ATP-binding protein</fullName>
    </submittedName>
</protein>
<comment type="caution">
    <text evidence="2">The sequence shown here is derived from an EMBL/GenBank/DDBJ whole genome shotgun (WGS) entry which is preliminary data.</text>
</comment>
<dbReference type="PANTHER" id="PTHR43875">
    <property type="entry name" value="MALTODEXTRIN IMPORT ATP-BINDING PROTEIN MSMX"/>
    <property type="match status" value="1"/>
</dbReference>
<dbReference type="EMBL" id="BSVB01000001">
    <property type="protein sequence ID" value="GMA96103.1"/>
    <property type="molecule type" value="Genomic_DNA"/>
</dbReference>
<dbReference type="Gene3D" id="3.40.50.300">
    <property type="entry name" value="P-loop containing nucleotide triphosphate hydrolases"/>
    <property type="match status" value="1"/>
</dbReference>
<reference evidence="3" key="1">
    <citation type="journal article" date="2019" name="Int. J. Syst. Evol. Microbiol.">
        <title>The Global Catalogue of Microorganisms (GCM) 10K type strain sequencing project: providing services to taxonomists for standard genome sequencing and annotation.</title>
        <authorList>
            <consortium name="The Broad Institute Genomics Platform"/>
            <consortium name="The Broad Institute Genome Sequencing Center for Infectious Disease"/>
            <person name="Wu L."/>
            <person name="Ma J."/>
        </authorList>
    </citation>
    <scope>NUCLEOTIDE SEQUENCE [LARGE SCALE GENOMIC DNA]</scope>
    <source>
        <strain evidence="3">NBRC 108894</strain>
    </source>
</reference>
<dbReference type="Gene3D" id="2.40.50.100">
    <property type="match status" value="1"/>
</dbReference>
<sequence>MNLIAGLLEPTAGSIWLDDVRLDHVPPEKRDFGMVFQNYALFPHMSVADNVGFGLSLRRVGKAERRERVQKALDMVQLGSQAAKRPSQLSGGQQQRVAIARAIVTEPRLVLMDEPLSNLDAKLRIDMRTEVRLLHQDLGLTTIYVTHDQAEALSLADRLVVMREGVVQQTGAPQEVYESPDNIYVAAFVGYRNAIDGRVGRDGRIDIGDASLVVADAGDRLGGAPHAVAMVRPDDVTIAAADAAPGEARANAIPVTVRVSEYQGRVFAVEAQTAGGTTVFGYSETLLQPGTAAVASIAAESIRVYGEDAPHGAARAAAAEAELAASGVPA</sequence>
<organism evidence="2 3">
    <name type="scientific">Pseudolysinimonas kribbensis</name>
    <dbReference type="NCBI Taxonomy" id="433641"/>
    <lineage>
        <taxon>Bacteria</taxon>
        <taxon>Bacillati</taxon>
        <taxon>Actinomycetota</taxon>
        <taxon>Actinomycetes</taxon>
        <taxon>Micrococcales</taxon>
        <taxon>Microbacteriaceae</taxon>
        <taxon>Pseudolysinimonas</taxon>
    </lineage>
</organism>
<dbReference type="RefSeq" id="WP_284254743.1">
    <property type="nucleotide sequence ID" value="NZ_BSVB01000001.1"/>
</dbReference>
<dbReference type="Pfam" id="PF00005">
    <property type="entry name" value="ABC_tran"/>
    <property type="match status" value="1"/>
</dbReference>